<evidence type="ECO:0000256" key="1">
    <source>
        <dbReference type="SAM" id="SignalP"/>
    </source>
</evidence>
<organism evidence="2 3">
    <name type="scientific">Fulvivirga kasyanovii</name>
    <dbReference type="NCBI Taxonomy" id="396812"/>
    <lineage>
        <taxon>Bacteria</taxon>
        <taxon>Pseudomonadati</taxon>
        <taxon>Bacteroidota</taxon>
        <taxon>Cytophagia</taxon>
        <taxon>Cytophagales</taxon>
        <taxon>Fulvivirgaceae</taxon>
        <taxon>Fulvivirga</taxon>
    </lineage>
</organism>
<evidence type="ECO:0000313" key="3">
    <source>
        <dbReference type="Proteomes" id="UP000798808"/>
    </source>
</evidence>
<keyword evidence="1" id="KW-0732">Signal</keyword>
<evidence type="ECO:0000313" key="2">
    <source>
        <dbReference type="EMBL" id="MTI24405.1"/>
    </source>
</evidence>
<feature type="chain" id="PRO_5045145574" evidence="1">
    <location>
        <begin position="20"/>
        <end position="317"/>
    </location>
</feature>
<reference evidence="2 3" key="1">
    <citation type="submission" date="2019-02" db="EMBL/GenBank/DDBJ databases">
        <authorList>
            <person name="Goldberg S.R."/>
            <person name="Haltli B.A."/>
            <person name="Correa H."/>
            <person name="Russell K.G."/>
        </authorList>
    </citation>
    <scope>NUCLEOTIDE SEQUENCE [LARGE SCALE GENOMIC DNA]</scope>
    <source>
        <strain evidence="2 3">JCM 16186</strain>
    </source>
</reference>
<feature type="signal peptide" evidence="1">
    <location>
        <begin position="1"/>
        <end position="19"/>
    </location>
</feature>
<dbReference type="EMBL" id="SMLW01000408">
    <property type="protein sequence ID" value="MTI24405.1"/>
    <property type="molecule type" value="Genomic_DNA"/>
</dbReference>
<name>A0ABW9RN96_9BACT</name>
<dbReference type="NCBIfam" id="TIGR03519">
    <property type="entry name" value="T9SS_PorP_fam"/>
    <property type="match status" value="1"/>
</dbReference>
<dbReference type="RefSeq" id="WP_155170351.1">
    <property type="nucleotide sequence ID" value="NZ_BAAAFL010000026.1"/>
</dbReference>
<gene>
    <name evidence="2" type="ORF">E1163_05550</name>
</gene>
<dbReference type="Pfam" id="PF11751">
    <property type="entry name" value="PorP_SprF"/>
    <property type="match status" value="1"/>
</dbReference>
<protein>
    <submittedName>
        <fullName evidence="2">Type IX secretion system membrane protein PorP/SprF</fullName>
    </submittedName>
</protein>
<comment type="caution">
    <text evidence="2">The sequence shown here is derived from an EMBL/GenBank/DDBJ whole genome shotgun (WGS) entry which is preliminary data.</text>
</comment>
<dbReference type="InterPro" id="IPR019861">
    <property type="entry name" value="PorP/SprF_Bacteroidetes"/>
</dbReference>
<keyword evidence="3" id="KW-1185">Reference proteome</keyword>
<sequence>MNRLSICTLLSMMLLASMAYGQQQRPIQSLYMFDQLLINPAYAGSQVQLSATSIYRNQWVNLDGAPKTFTFSAQSSFVRGRMGLGIVLGKDVIGVHEDFSLYASYAYKIKMPNGSLSMGLMAGFNSLQSDFTKTTVPTAGTGGGVAGSSDPFYRETNAMNPNFGTGLFYTNKEFYFGFSVPYLLNNEIIQDTELAVETVKNTRNYLISIGNTFPMSPDFKIIGSTLLRFQEGAPFSFDINANGVFKDVVGLGVSYRLVEGMVYLFELKINENFHVGYAYDMTTSGLNTVSNGSHEFLLNYRIRIPTLHKGLECPSYF</sequence>
<dbReference type="Proteomes" id="UP000798808">
    <property type="component" value="Unassembled WGS sequence"/>
</dbReference>
<accession>A0ABW9RN96</accession>
<proteinExistence type="predicted"/>